<keyword evidence="9" id="KW-0864">Zinc transport</keyword>
<feature type="transmembrane region" description="Helical" evidence="15">
    <location>
        <begin position="213"/>
        <end position="235"/>
    </location>
</feature>
<dbReference type="PANTHER" id="PTHR30477">
    <property type="entry name" value="ABC-TRANSPORTER METAL-BINDING PROTEIN"/>
    <property type="match status" value="1"/>
</dbReference>
<dbReference type="Gene3D" id="1.10.3470.10">
    <property type="entry name" value="ABC transporter involved in vitamin B12 uptake, BtuC"/>
    <property type="match status" value="1"/>
</dbReference>
<keyword evidence="10 15" id="KW-1133">Transmembrane helix</keyword>
<evidence type="ECO:0000256" key="1">
    <source>
        <dbReference type="ARBA" id="ARBA00002313"/>
    </source>
</evidence>
<evidence type="ECO:0000313" key="16">
    <source>
        <dbReference type="EMBL" id="CRH05726.1"/>
    </source>
</evidence>
<dbReference type="GO" id="GO:0055085">
    <property type="term" value="P:transmembrane transport"/>
    <property type="evidence" value="ECO:0007669"/>
    <property type="project" value="InterPro"/>
</dbReference>
<dbReference type="Pfam" id="PF00950">
    <property type="entry name" value="ABC-3"/>
    <property type="match status" value="1"/>
</dbReference>
<dbReference type="InterPro" id="IPR037294">
    <property type="entry name" value="ABC_BtuC-like"/>
</dbReference>
<keyword evidence="8" id="KW-0862">Zinc</keyword>
<keyword evidence="11" id="KW-0406">Ion transport</keyword>
<name>A0A1S7LIV3_MAGMO</name>
<evidence type="ECO:0000256" key="7">
    <source>
        <dbReference type="ARBA" id="ARBA00022692"/>
    </source>
</evidence>
<evidence type="ECO:0000256" key="5">
    <source>
        <dbReference type="ARBA" id="ARBA00022475"/>
    </source>
</evidence>
<dbReference type="CDD" id="cd06550">
    <property type="entry name" value="TM_ABC_iron-siderophores_like"/>
    <property type="match status" value="1"/>
</dbReference>
<dbReference type="PANTHER" id="PTHR30477:SF23">
    <property type="entry name" value="HIGH-AFFINITY ZINC UPTAKE SYSTEM MEMBRANE PROTEIN ZNUB"/>
    <property type="match status" value="1"/>
</dbReference>
<keyword evidence="4 14" id="KW-0813">Transport</keyword>
<evidence type="ECO:0000256" key="15">
    <source>
        <dbReference type="SAM" id="Phobius"/>
    </source>
</evidence>
<reference evidence="16" key="1">
    <citation type="submission" date="2015-04" db="EMBL/GenBank/DDBJ databases">
        <authorList>
            <person name="Syromyatnikov M.Y."/>
            <person name="Popov V.N."/>
        </authorList>
    </citation>
    <scope>NUCLEOTIDE SEQUENCE</scope>
    <source>
        <strain evidence="16">MO-1</strain>
    </source>
</reference>
<dbReference type="FunFam" id="1.10.3470.10:FF:000002">
    <property type="entry name" value="Zinc ABC transporter permease subunit ZnuB"/>
    <property type="match status" value="1"/>
</dbReference>
<evidence type="ECO:0000256" key="13">
    <source>
        <dbReference type="ARBA" id="ARBA00040080"/>
    </source>
</evidence>
<evidence type="ECO:0000256" key="9">
    <source>
        <dbReference type="ARBA" id="ARBA00022906"/>
    </source>
</evidence>
<evidence type="ECO:0000256" key="3">
    <source>
        <dbReference type="ARBA" id="ARBA00008034"/>
    </source>
</evidence>
<evidence type="ECO:0000256" key="4">
    <source>
        <dbReference type="ARBA" id="ARBA00022448"/>
    </source>
</evidence>
<keyword evidence="12 15" id="KW-0472">Membrane</keyword>
<evidence type="ECO:0000256" key="12">
    <source>
        <dbReference type="ARBA" id="ARBA00023136"/>
    </source>
</evidence>
<evidence type="ECO:0000256" key="8">
    <source>
        <dbReference type="ARBA" id="ARBA00022833"/>
    </source>
</evidence>
<accession>A0A1S7LIV3</accession>
<organism evidence="16">
    <name type="scientific">Magnetococcus massalia (strain MO-1)</name>
    <dbReference type="NCBI Taxonomy" id="451514"/>
    <lineage>
        <taxon>Bacteria</taxon>
        <taxon>Pseudomonadati</taxon>
        <taxon>Pseudomonadota</taxon>
        <taxon>Magnetococcia</taxon>
        <taxon>Magnetococcales</taxon>
        <taxon>Magnetococcaceae</taxon>
        <taxon>Magnetococcus</taxon>
    </lineage>
</organism>
<dbReference type="GO" id="GO:0043190">
    <property type="term" value="C:ATP-binding cassette (ABC) transporter complex"/>
    <property type="evidence" value="ECO:0007669"/>
    <property type="project" value="InterPro"/>
</dbReference>
<feature type="transmembrane region" description="Helical" evidence="15">
    <location>
        <begin position="241"/>
        <end position="262"/>
    </location>
</feature>
<evidence type="ECO:0000256" key="11">
    <source>
        <dbReference type="ARBA" id="ARBA00023065"/>
    </source>
</evidence>
<dbReference type="AlphaFoldDB" id="A0A1S7LIV3"/>
<comment type="similarity">
    <text evidence="3 14">Belongs to the ABC-3 integral membrane protein family.</text>
</comment>
<dbReference type="EMBL" id="LO017727">
    <property type="protein sequence ID" value="CRH05726.1"/>
    <property type="molecule type" value="Genomic_DNA"/>
</dbReference>
<protein>
    <recommendedName>
        <fullName evidence="13">High-affinity zinc uptake system membrane protein ZnuB</fullName>
    </recommendedName>
</protein>
<keyword evidence="5" id="KW-1003">Cell membrane</keyword>
<evidence type="ECO:0000256" key="6">
    <source>
        <dbReference type="ARBA" id="ARBA00022519"/>
    </source>
</evidence>
<comment type="subcellular location">
    <subcellularLocation>
        <location evidence="2">Cell inner membrane</location>
        <topology evidence="2">Multi-pass membrane protein</topology>
    </subcellularLocation>
    <subcellularLocation>
        <location evidence="14">Cell membrane</location>
        <topology evidence="14">Multi-pass membrane protein</topology>
    </subcellularLocation>
</comment>
<proteinExistence type="inferred from homology"/>
<evidence type="ECO:0000256" key="2">
    <source>
        <dbReference type="ARBA" id="ARBA00004429"/>
    </source>
</evidence>
<evidence type="ECO:0000256" key="10">
    <source>
        <dbReference type="ARBA" id="ARBA00022989"/>
    </source>
</evidence>
<feature type="transmembrane region" description="Helical" evidence="15">
    <location>
        <begin position="170"/>
        <end position="192"/>
    </location>
</feature>
<comment type="function">
    <text evidence="1">Involved in the high-affinity zinc uptake transport system.</text>
</comment>
<feature type="transmembrane region" description="Helical" evidence="15">
    <location>
        <begin position="119"/>
        <end position="145"/>
    </location>
</feature>
<dbReference type="NCBIfam" id="NF007089">
    <property type="entry name" value="PRK09543.1"/>
    <property type="match status" value="1"/>
</dbReference>
<dbReference type="InterPro" id="IPR001626">
    <property type="entry name" value="ABC_TroCD"/>
</dbReference>
<dbReference type="GO" id="GO:0010043">
    <property type="term" value="P:response to zinc ion"/>
    <property type="evidence" value="ECO:0007669"/>
    <property type="project" value="TreeGrafter"/>
</dbReference>
<gene>
    <name evidence="16" type="primary">znuB</name>
    <name evidence="16" type="ORF">MAGMO_1538</name>
</gene>
<feature type="transmembrane region" description="Helical" evidence="15">
    <location>
        <begin position="40"/>
        <end position="73"/>
    </location>
</feature>
<feature type="transmembrane region" description="Helical" evidence="15">
    <location>
        <begin position="85"/>
        <end position="107"/>
    </location>
</feature>
<dbReference type="SUPFAM" id="SSF81345">
    <property type="entry name" value="ABC transporter involved in vitamin B12 uptake, BtuC"/>
    <property type="match status" value="1"/>
</dbReference>
<keyword evidence="6" id="KW-0997">Cell inner membrane</keyword>
<keyword evidence="7 14" id="KW-0812">Transmembrane</keyword>
<dbReference type="GO" id="GO:0006829">
    <property type="term" value="P:zinc ion transport"/>
    <property type="evidence" value="ECO:0007669"/>
    <property type="project" value="UniProtKB-KW"/>
</dbReference>
<sequence>MLEFIWMAWVAGLGVAMVGGPLGCFVVWRRMAYFGDTMSHGALLGVALALLAEVHVTLGVMLVSILIALVLLALQRNPWLSGDTLLGILSHSALSLGLVGISFMSGLRVDLMAYLFGDILAVSMVDLLWVYLGGGVVLLVLWRIWRPMLAMTIHEDLAKAEGVPVTRIRLIFMLLIALVIAVSMKIVGILLITSLLIIPPAAARNLSRSPEQMAVGSVVMGALAVSGGLWSSLIWDTPSGPSIVVCAMLLFGISLFFARFVMHRSL</sequence>
<feature type="transmembrane region" description="Helical" evidence="15">
    <location>
        <begin position="6"/>
        <end position="28"/>
    </location>
</feature>
<evidence type="ECO:0000256" key="14">
    <source>
        <dbReference type="RuleBase" id="RU003943"/>
    </source>
</evidence>